<evidence type="ECO:0000313" key="2">
    <source>
        <dbReference type="Proteomes" id="UP000747110"/>
    </source>
</evidence>
<feature type="non-terminal residue" evidence="1">
    <location>
        <position position="102"/>
    </location>
</feature>
<name>A0A8J4C5Z0_9CHLO</name>
<dbReference type="EMBL" id="BNCP01000007">
    <property type="protein sequence ID" value="GIL75326.1"/>
    <property type="molecule type" value="Genomic_DNA"/>
</dbReference>
<keyword evidence="2" id="KW-1185">Reference proteome</keyword>
<gene>
    <name evidence="1" type="ORF">Vretifemale_5140</name>
</gene>
<organism evidence="1 2">
    <name type="scientific">Volvox reticuliferus</name>
    <dbReference type="NCBI Taxonomy" id="1737510"/>
    <lineage>
        <taxon>Eukaryota</taxon>
        <taxon>Viridiplantae</taxon>
        <taxon>Chlorophyta</taxon>
        <taxon>core chlorophytes</taxon>
        <taxon>Chlorophyceae</taxon>
        <taxon>CS clade</taxon>
        <taxon>Chlamydomonadales</taxon>
        <taxon>Volvocaceae</taxon>
        <taxon>Volvox</taxon>
    </lineage>
</organism>
<dbReference type="Proteomes" id="UP000747110">
    <property type="component" value="Unassembled WGS sequence"/>
</dbReference>
<proteinExistence type="predicted"/>
<evidence type="ECO:0000313" key="1">
    <source>
        <dbReference type="EMBL" id="GIL75326.1"/>
    </source>
</evidence>
<protein>
    <submittedName>
        <fullName evidence="1">Uncharacterized protein</fullName>
    </submittedName>
</protein>
<dbReference type="AlphaFoldDB" id="A0A8J4C5Z0"/>
<sequence length="102" mass="10540">VRTGSCSLDATIPPSLLLSASFEPFCCCWRPPAPSGCSTAVSEEEPPVKRERKAAAASAAAAACLPPSLRPTGAASESFDKYCKVHVRGQGGGVSVMMDKRA</sequence>
<accession>A0A8J4C5Z0</accession>
<feature type="non-terminal residue" evidence="1">
    <location>
        <position position="1"/>
    </location>
</feature>
<comment type="caution">
    <text evidence="1">The sequence shown here is derived from an EMBL/GenBank/DDBJ whole genome shotgun (WGS) entry which is preliminary data.</text>
</comment>
<reference evidence="1" key="1">
    <citation type="journal article" date="2021" name="Proc. Natl. Acad. Sci. U.S.A.">
        <title>Three genomes in the algal genus Volvox reveal the fate of a haploid sex-determining region after a transition to homothallism.</title>
        <authorList>
            <person name="Yamamoto K."/>
            <person name="Hamaji T."/>
            <person name="Kawai-Toyooka H."/>
            <person name="Matsuzaki R."/>
            <person name="Takahashi F."/>
            <person name="Nishimura Y."/>
            <person name="Kawachi M."/>
            <person name="Noguchi H."/>
            <person name="Minakuchi Y."/>
            <person name="Umen J.G."/>
            <person name="Toyoda A."/>
            <person name="Nozaki H."/>
        </authorList>
    </citation>
    <scope>NUCLEOTIDE SEQUENCE</scope>
    <source>
        <strain evidence="1">NIES-3786</strain>
    </source>
</reference>